<feature type="non-terminal residue" evidence="1">
    <location>
        <position position="1"/>
    </location>
</feature>
<organism evidence="1 2">
    <name type="scientific">Mucuna pruriens</name>
    <name type="common">Velvet bean</name>
    <name type="synonym">Dolichos pruriens</name>
    <dbReference type="NCBI Taxonomy" id="157652"/>
    <lineage>
        <taxon>Eukaryota</taxon>
        <taxon>Viridiplantae</taxon>
        <taxon>Streptophyta</taxon>
        <taxon>Embryophyta</taxon>
        <taxon>Tracheophyta</taxon>
        <taxon>Spermatophyta</taxon>
        <taxon>Magnoliopsida</taxon>
        <taxon>eudicotyledons</taxon>
        <taxon>Gunneridae</taxon>
        <taxon>Pentapetalae</taxon>
        <taxon>rosids</taxon>
        <taxon>fabids</taxon>
        <taxon>Fabales</taxon>
        <taxon>Fabaceae</taxon>
        <taxon>Papilionoideae</taxon>
        <taxon>50 kb inversion clade</taxon>
        <taxon>NPAAA clade</taxon>
        <taxon>indigoferoid/millettioid clade</taxon>
        <taxon>Phaseoleae</taxon>
        <taxon>Mucuna</taxon>
    </lineage>
</organism>
<dbReference type="Proteomes" id="UP000257109">
    <property type="component" value="Unassembled WGS sequence"/>
</dbReference>
<reference evidence="1" key="1">
    <citation type="submission" date="2018-05" db="EMBL/GenBank/DDBJ databases">
        <title>Draft genome of Mucuna pruriens seed.</title>
        <authorList>
            <person name="Nnadi N.E."/>
            <person name="Vos R."/>
            <person name="Hasami M.H."/>
            <person name="Devisetty U.K."/>
            <person name="Aguiy J.C."/>
        </authorList>
    </citation>
    <scope>NUCLEOTIDE SEQUENCE [LARGE SCALE GENOMIC DNA]</scope>
    <source>
        <strain evidence="1">JCA_2017</strain>
    </source>
</reference>
<feature type="non-terminal residue" evidence="1">
    <location>
        <position position="154"/>
    </location>
</feature>
<proteinExistence type="predicted"/>
<dbReference type="OrthoDB" id="113257at2759"/>
<evidence type="ECO:0000313" key="1">
    <source>
        <dbReference type="EMBL" id="RDX66929.1"/>
    </source>
</evidence>
<keyword evidence="2" id="KW-1185">Reference proteome</keyword>
<dbReference type="EMBL" id="QJKJ01013196">
    <property type="protein sequence ID" value="RDX66929.1"/>
    <property type="molecule type" value="Genomic_DNA"/>
</dbReference>
<sequence>LKSYDDVDFAGDRIERKNTSGGCHFIGANLVSWISKSQVLGMDVRIDIPTIVTTTRKMYKVRWENPYEGMTAIEDAFFGVDVERPCALNMMHDKARIFQQMLNKGILHKAGSKDHLLDIHLLAMFHMNVIETFYALPITEQAKYDHSSRQKRFG</sequence>
<protein>
    <submittedName>
        <fullName evidence="1">Uncharacterized protein</fullName>
    </submittedName>
</protein>
<dbReference type="AlphaFoldDB" id="A0A371ELX4"/>
<name>A0A371ELX4_MUCPR</name>
<comment type="caution">
    <text evidence="1">The sequence shown here is derived from an EMBL/GenBank/DDBJ whole genome shotgun (WGS) entry which is preliminary data.</text>
</comment>
<accession>A0A371ELX4</accession>
<gene>
    <name evidence="1" type="ORF">CR513_54252</name>
</gene>
<evidence type="ECO:0000313" key="2">
    <source>
        <dbReference type="Proteomes" id="UP000257109"/>
    </source>
</evidence>